<evidence type="ECO:0000313" key="3">
    <source>
        <dbReference type="Proteomes" id="UP000295578"/>
    </source>
</evidence>
<proteinExistence type="predicted"/>
<organism evidence="2 3">
    <name type="scientific">Actinomadura darangshiensis</name>
    <dbReference type="NCBI Taxonomy" id="705336"/>
    <lineage>
        <taxon>Bacteria</taxon>
        <taxon>Bacillati</taxon>
        <taxon>Actinomycetota</taxon>
        <taxon>Actinomycetes</taxon>
        <taxon>Streptosporangiales</taxon>
        <taxon>Thermomonosporaceae</taxon>
        <taxon>Actinomadura</taxon>
    </lineage>
</organism>
<evidence type="ECO:0000259" key="1">
    <source>
        <dbReference type="Pfam" id="PF13006"/>
    </source>
</evidence>
<reference evidence="2 3" key="1">
    <citation type="submission" date="2019-03" db="EMBL/GenBank/DDBJ databases">
        <title>Draft genome sequences of novel Actinobacteria.</title>
        <authorList>
            <person name="Sahin N."/>
            <person name="Ay H."/>
            <person name="Saygin H."/>
        </authorList>
    </citation>
    <scope>NUCLEOTIDE SEQUENCE [LARGE SCALE GENOMIC DNA]</scope>
    <source>
        <strain evidence="2 3">DSM 45941</strain>
    </source>
</reference>
<feature type="domain" description="Transposase IS4 N-terminal" evidence="1">
    <location>
        <begin position="2"/>
        <end position="43"/>
    </location>
</feature>
<protein>
    <recommendedName>
        <fullName evidence="1">Transposase IS4 N-terminal domain-containing protein</fullName>
    </recommendedName>
</protein>
<gene>
    <name evidence="2" type="ORF">E1293_40285</name>
</gene>
<dbReference type="OrthoDB" id="477305at2"/>
<sequence length="63" mass="7252">MRKLVQGARWPGSWRAEWTIPTPGALTQARRRLGVEVMRDLFERVAVPVPRAPRNRCATRNRG</sequence>
<dbReference type="EMBL" id="SMKY01000334">
    <property type="protein sequence ID" value="TDD65436.1"/>
    <property type="molecule type" value="Genomic_DNA"/>
</dbReference>
<accession>A0A4R5A3J9</accession>
<dbReference type="Pfam" id="PF13006">
    <property type="entry name" value="Nterm_IS4"/>
    <property type="match status" value="1"/>
</dbReference>
<keyword evidence="3" id="KW-1185">Reference proteome</keyword>
<evidence type="ECO:0000313" key="2">
    <source>
        <dbReference type="EMBL" id="TDD65436.1"/>
    </source>
</evidence>
<dbReference type="Proteomes" id="UP000295578">
    <property type="component" value="Unassembled WGS sequence"/>
</dbReference>
<name>A0A4R5A3J9_9ACTN</name>
<dbReference type="InterPro" id="IPR024473">
    <property type="entry name" value="Transposases_IS4_N"/>
</dbReference>
<dbReference type="AlphaFoldDB" id="A0A4R5A3J9"/>
<comment type="caution">
    <text evidence="2">The sequence shown here is derived from an EMBL/GenBank/DDBJ whole genome shotgun (WGS) entry which is preliminary data.</text>
</comment>